<evidence type="ECO:0000256" key="7">
    <source>
        <dbReference type="ARBA" id="ARBA00023040"/>
    </source>
</evidence>
<evidence type="ECO:0000256" key="5">
    <source>
        <dbReference type="ARBA" id="ARBA00022729"/>
    </source>
</evidence>
<evidence type="ECO:0000256" key="9">
    <source>
        <dbReference type="ARBA" id="ARBA00023170"/>
    </source>
</evidence>
<keyword evidence="16" id="KW-1185">Reference proteome</keyword>
<feature type="transmembrane region" description="Helical" evidence="12">
    <location>
        <begin position="534"/>
        <end position="555"/>
    </location>
</feature>
<dbReference type="Proteomes" id="UP000007797">
    <property type="component" value="Unassembled WGS sequence"/>
</dbReference>
<organism evidence="15 16">
    <name type="scientific">Cavenderia fasciculata</name>
    <name type="common">Slime mold</name>
    <name type="synonym">Dictyostelium fasciculatum</name>
    <dbReference type="NCBI Taxonomy" id="261658"/>
    <lineage>
        <taxon>Eukaryota</taxon>
        <taxon>Amoebozoa</taxon>
        <taxon>Evosea</taxon>
        <taxon>Eumycetozoa</taxon>
        <taxon>Dictyostelia</taxon>
        <taxon>Acytosteliales</taxon>
        <taxon>Cavenderiaceae</taxon>
        <taxon>Cavenderia</taxon>
    </lineage>
</organism>
<comment type="similarity">
    <text evidence="3">In the N-terminal section; belongs to the BMP lipoprotein family.</text>
</comment>
<dbReference type="OMA" id="CRSRIWL"/>
<evidence type="ECO:0000256" key="12">
    <source>
        <dbReference type="SAM" id="Phobius"/>
    </source>
</evidence>
<dbReference type="Gene3D" id="3.40.50.2300">
    <property type="match status" value="2"/>
</dbReference>
<dbReference type="GeneID" id="14877272"/>
<dbReference type="PANTHER" id="PTHR46924:SF2">
    <property type="entry name" value="METABOTROPIC GLUTAMATE RECEPTOR-LIKE PROTEIN A-RELATED"/>
    <property type="match status" value="1"/>
</dbReference>
<gene>
    <name evidence="15" type="primary">grlF</name>
    <name evidence="15" type="ORF">DFA_03059</name>
</gene>
<proteinExistence type="inferred from homology"/>
<evidence type="ECO:0000256" key="11">
    <source>
        <dbReference type="ARBA" id="ARBA00023224"/>
    </source>
</evidence>
<dbReference type="EMBL" id="GL883006">
    <property type="protein sequence ID" value="EGG24814.1"/>
    <property type="molecule type" value="Genomic_DNA"/>
</dbReference>
<dbReference type="Pfam" id="PF00003">
    <property type="entry name" value="7tm_3"/>
    <property type="match status" value="1"/>
</dbReference>
<evidence type="ECO:0000256" key="8">
    <source>
        <dbReference type="ARBA" id="ARBA00023136"/>
    </source>
</evidence>
<feature type="transmembrane region" description="Helical" evidence="12">
    <location>
        <begin position="375"/>
        <end position="398"/>
    </location>
</feature>
<dbReference type="OrthoDB" id="18051at2759"/>
<dbReference type="PANTHER" id="PTHR46924">
    <property type="entry name" value="METABOTROPIC GLUTAMATE RECEPTOR-LIKE PROTEIN C-RELATED-RELATED"/>
    <property type="match status" value="1"/>
</dbReference>
<dbReference type="InterPro" id="IPR003760">
    <property type="entry name" value="PnrA-like"/>
</dbReference>
<dbReference type="RefSeq" id="XP_004362665.1">
    <property type="nucleotide sequence ID" value="XM_004362608.1"/>
</dbReference>
<evidence type="ECO:0000313" key="16">
    <source>
        <dbReference type="Proteomes" id="UP000007797"/>
    </source>
</evidence>
<dbReference type="AlphaFoldDB" id="F4PGI0"/>
<evidence type="ECO:0000256" key="2">
    <source>
        <dbReference type="ARBA" id="ARBA00005414"/>
    </source>
</evidence>
<keyword evidence="9 15" id="KW-0675">Receptor</keyword>
<dbReference type="InterPro" id="IPR051530">
    <property type="entry name" value="mGluR/GABA-B-like"/>
</dbReference>
<dbReference type="GO" id="GO:0004930">
    <property type="term" value="F:G protein-coupled receptor activity"/>
    <property type="evidence" value="ECO:0007669"/>
    <property type="project" value="UniProtKB-KW"/>
</dbReference>
<feature type="transmembrane region" description="Helical" evidence="12">
    <location>
        <begin position="482"/>
        <end position="503"/>
    </location>
</feature>
<keyword evidence="11" id="KW-0807">Transducer</keyword>
<comment type="subcellular location">
    <subcellularLocation>
        <location evidence="1">Membrane</location>
        <topology evidence="1">Multi-pass membrane protein</topology>
    </subcellularLocation>
</comment>
<feature type="transmembrane region" description="Helical" evidence="12">
    <location>
        <begin position="595"/>
        <end position="619"/>
    </location>
</feature>
<protein>
    <submittedName>
        <fullName evidence="15">G-protein-coupled receptor family 3 protein 6</fullName>
    </submittedName>
</protein>
<comment type="similarity">
    <text evidence="2">In the C-terminal section; belongs to the G-protein coupled receptor 3 family. GABA-B receptor subfamily.</text>
</comment>
<evidence type="ECO:0000256" key="10">
    <source>
        <dbReference type="ARBA" id="ARBA00023180"/>
    </source>
</evidence>
<evidence type="ECO:0000256" key="1">
    <source>
        <dbReference type="ARBA" id="ARBA00004141"/>
    </source>
</evidence>
<feature type="transmembrane region" description="Helical" evidence="12">
    <location>
        <begin position="567"/>
        <end position="589"/>
    </location>
</feature>
<feature type="transmembrane region" description="Helical" evidence="12">
    <location>
        <begin position="442"/>
        <end position="461"/>
    </location>
</feature>
<reference evidence="16" key="1">
    <citation type="journal article" date="2011" name="Genome Res.">
        <title>Phylogeny-wide analysis of social amoeba genomes highlights ancient origins for complex intercellular communication.</title>
        <authorList>
            <person name="Heidel A.J."/>
            <person name="Lawal H.M."/>
            <person name="Felder M."/>
            <person name="Schilde C."/>
            <person name="Helps N.R."/>
            <person name="Tunggal B."/>
            <person name="Rivero F."/>
            <person name="John U."/>
            <person name="Schleicher M."/>
            <person name="Eichinger L."/>
            <person name="Platzer M."/>
            <person name="Noegel A.A."/>
            <person name="Schaap P."/>
            <person name="Gloeckner G."/>
        </authorList>
    </citation>
    <scope>NUCLEOTIDE SEQUENCE [LARGE SCALE GENOMIC DNA]</scope>
    <source>
        <strain evidence="16">SH3</strain>
    </source>
</reference>
<feature type="chain" id="PRO_5003319260" evidence="13">
    <location>
        <begin position="24"/>
        <end position="681"/>
    </location>
</feature>
<evidence type="ECO:0000256" key="4">
    <source>
        <dbReference type="ARBA" id="ARBA00022692"/>
    </source>
</evidence>
<evidence type="ECO:0000259" key="14">
    <source>
        <dbReference type="PROSITE" id="PS50259"/>
    </source>
</evidence>
<dbReference type="STRING" id="1054147.F4PGI0"/>
<accession>F4PGI0</accession>
<keyword evidence="8 12" id="KW-0472">Membrane</keyword>
<keyword evidence="6 12" id="KW-1133">Transmembrane helix</keyword>
<name>F4PGI0_CACFS</name>
<sequence>MIKLSIYLILSIFLFLLSPSVNGAEVKFALIMSGNVTDLGFNFMVNDGRIRMERELKLQTPTIAYSMIDTDQKLKDCIEEIIDLGYNFIFPSSQIHMDIATAYANKTQGKGIYWMLRGRAKPTLENVVNVGFNSGTMQFLIGYFAGLETKTGNIGFIAPGNPVQKAFTFNSFYIGAKTANPNVNVWYAYTLNWMDPDRARGASRKMLDEHNVDMIGQSQDDMSVQEEVMATRLNFGLGSTGYSERLIYGDQMGISYLTNWTVILTRFAERIQDGNWTKDAFQGELSNGAIEFDEMSFRVKDTTITAFNLEREKLRSNITYQPYRCNQGYMTEYGTQCVNMSSFWGATMPITPLEYNLGLYTIPVTNVPIQESITLGLSIPSGVFILFAIVSIVVIILFRNAKVIKSASPLFSVLILIGCILIFAGIIIWSQNPTTSLCRSRIWLISLGYTLMIGNLLIKNFRIWLLFDNPKLKRRNIPNKKLIPWFLGILILDAIILAVWIAVGDIKAVERLNIDGLGTYESMNACSSSHAGDVVLYILLIFHGIMLLVGCFISFKIRSVDIKEFNECGPVSTCLYAIAFCLFIVIPLMVSPQSIANQTIIICACGIFTTFSSMAILFLPKFGEMYTQGPAINETFRTNTNRQDTFTIDISHNTVALAQEGVTMETFTKTTTSSNEVTDST</sequence>
<evidence type="ECO:0000256" key="3">
    <source>
        <dbReference type="ARBA" id="ARBA00010620"/>
    </source>
</evidence>
<keyword evidence="4 12" id="KW-0812">Transmembrane</keyword>
<keyword evidence="5 13" id="KW-0732">Signal</keyword>
<dbReference type="PROSITE" id="PS50259">
    <property type="entry name" value="G_PROTEIN_RECEP_F3_4"/>
    <property type="match status" value="1"/>
</dbReference>
<feature type="transmembrane region" description="Helical" evidence="12">
    <location>
        <begin position="410"/>
        <end position="430"/>
    </location>
</feature>
<feature type="signal peptide" evidence="13">
    <location>
        <begin position="1"/>
        <end position="23"/>
    </location>
</feature>
<keyword evidence="10" id="KW-0325">Glycoprotein</keyword>
<feature type="domain" description="G-protein coupled receptors family 3 profile" evidence="14">
    <location>
        <begin position="373"/>
        <end position="621"/>
    </location>
</feature>
<evidence type="ECO:0000256" key="13">
    <source>
        <dbReference type="SAM" id="SignalP"/>
    </source>
</evidence>
<keyword evidence="7" id="KW-0297">G-protein coupled receptor</keyword>
<dbReference type="GO" id="GO:0005886">
    <property type="term" value="C:plasma membrane"/>
    <property type="evidence" value="ECO:0007669"/>
    <property type="project" value="InterPro"/>
</dbReference>
<evidence type="ECO:0000313" key="15">
    <source>
        <dbReference type="EMBL" id="EGG24814.1"/>
    </source>
</evidence>
<dbReference type="InterPro" id="IPR017978">
    <property type="entry name" value="GPCR_3_C"/>
</dbReference>
<dbReference type="KEGG" id="dfa:DFA_03059"/>
<dbReference type="Pfam" id="PF02608">
    <property type="entry name" value="Bmp"/>
    <property type="match status" value="1"/>
</dbReference>
<evidence type="ECO:0000256" key="6">
    <source>
        <dbReference type="ARBA" id="ARBA00022989"/>
    </source>
</evidence>
<dbReference type="CDD" id="cd15047">
    <property type="entry name" value="7tmC_GABA-B-like"/>
    <property type="match status" value="1"/>
</dbReference>